<dbReference type="InterPro" id="IPR043128">
    <property type="entry name" value="Rev_trsase/Diguanyl_cyclase"/>
</dbReference>
<dbReference type="FunFam" id="3.30.70.270:FF:000001">
    <property type="entry name" value="Diguanylate cyclase domain protein"/>
    <property type="match status" value="1"/>
</dbReference>
<dbReference type="SUPFAM" id="SSF55073">
    <property type="entry name" value="Nucleotide cyclase"/>
    <property type="match status" value="1"/>
</dbReference>
<dbReference type="InterPro" id="IPR050469">
    <property type="entry name" value="Diguanylate_Cyclase"/>
</dbReference>
<dbReference type="RefSeq" id="WP_109825141.1">
    <property type="nucleotide sequence ID" value="NZ_CP029494.1"/>
</dbReference>
<dbReference type="PANTHER" id="PTHR45138">
    <property type="entry name" value="REGULATORY COMPONENTS OF SENSORY TRANSDUCTION SYSTEM"/>
    <property type="match status" value="1"/>
</dbReference>
<name>A0A2Z3JH27_9DEIO</name>
<dbReference type="PANTHER" id="PTHR45138:SF9">
    <property type="entry name" value="DIGUANYLATE CYCLASE DGCM-RELATED"/>
    <property type="match status" value="1"/>
</dbReference>
<dbReference type="GO" id="GO:0005886">
    <property type="term" value="C:plasma membrane"/>
    <property type="evidence" value="ECO:0007669"/>
    <property type="project" value="TreeGrafter"/>
</dbReference>
<feature type="domain" description="GGDEF" evidence="1">
    <location>
        <begin position="224"/>
        <end position="352"/>
    </location>
</feature>
<accession>A0A2Z3JH27</accession>
<dbReference type="Proteomes" id="UP000245368">
    <property type="component" value="Chromosome"/>
</dbReference>
<evidence type="ECO:0000313" key="2">
    <source>
        <dbReference type="EMBL" id="AWN22249.1"/>
    </source>
</evidence>
<dbReference type="InterPro" id="IPR029787">
    <property type="entry name" value="Nucleotide_cyclase"/>
</dbReference>
<dbReference type="OrthoDB" id="9759607at2"/>
<dbReference type="Pfam" id="PF00990">
    <property type="entry name" value="GGDEF"/>
    <property type="match status" value="1"/>
</dbReference>
<dbReference type="GO" id="GO:0052621">
    <property type="term" value="F:diguanylate cyclase activity"/>
    <property type="evidence" value="ECO:0007669"/>
    <property type="project" value="TreeGrafter"/>
</dbReference>
<evidence type="ECO:0000313" key="3">
    <source>
        <dbReference type="Proteomes" id="UP000245368"/>
    </source>
</evidence>
<evidence type="ECO:0000259" key="1">
    <source>
        <dbReference type="PROSITE" id="PS50887"/>
    </source>
</evidence>
<dbReference type="GO" id="GO:0043709">
    <property type="term" value="P:cell adhesion involved in single-species biofilm formation"/>
    <property type="evidence" value="ECO:0007669"/>
    <property type="project" value="TreeGrafter"/>
</dbReference>
<gene>
    <name evidence="2" type="ORF">DKM44_02520</name>
</gene>
<dbReference type="EMBL" id="CP029494">
    <property type="protein sequence ID" value="AWN22249.1"/>
    <property type="molecule type" value="Genomic_DNA"/>
</dbReference>
<dbReference type="SMART" id="SM00267">
    <property type="entry name" value="GGDEF"/>
    <property type="match status" value="1"/>
</dbReference>
<dbReference type="CDD" id="cd01949">
    <property type="entry name" value="GGDEF"/>
    <property type="match status" value="1"/>
</dbReference>
<dbReference type="GO" id="GO:1902201">
    <property type="term" value="P:negative regulation of bacterial-type flagellum-dependent cell motility"/>
    <property type="evidence" value="ECO:0007669"/>
    <property type="project" value="TreeGrafter"/>
</dbReference>
<protein>
    <recommendedName>
        <fullName evidence="1">GGDEF domain-containing protein</fullName>
    </recommendedName>
</protein>
<dbReference type="Gene3D" id="3.30.70.270">
    <property type="match status" value="1"/>
</dbReference>
<reference evidence="2 3" key="1">
    <citation type="submission" date="2018-05" db="EMBL/GenBank/DDBJ databases">
        <title>Complete Genome Sequence of Deinococcus sp. strain 17bor-2.</title>
        <authorList>
            <person name="Srinivasan S."/>
        </authorList>
    </citation>
    <scope>NUCLEOTIDE SEQUENCE [LARGE SCALE GENOMIC DNA]</scope>
    <source>
        <strain evidence="2 3">17bor-2</strain>
    </source>
</reference>
<dbReference type="PROSITE" id="PS50887">
    <property type="entry name" value="GGDEF"/>
    <property type="match status" value="1"/>
</dbReference>
<dbReference type="KEGG" id="dez:DKM44_02520"/>
<keyword evidence="3" id="KW-1185">Reference proteome</keyword>
<dbReference type="InterPro" id="IPR000160">
    <property type="entry name" value="GGDEF_dom"/>
</dbReference>
<sequence length="352" mass="38337">MATHLPSPPSLNGPKRLAYLGAATCLLLLCLTRAWTAWITLPHDLLRLGLNGALAVVGLWLLRTLLVGSVPLETLERLTLRLSIPVYLALNVQTFVHAPQSFDNSGVNEVVLVALGAACYLFLPPAHALRWTAAVFAGHLISHWWALGHHLTRTNLSLQLARDLTALVAWLLIMLLATHRTAWAEARESARAMRDMAHTDDLTGLPNRRAAYRRFEEAMQGPQTPVSVLLIDIDNFKRVNDTHGHETGDQVIQAVTAALQGELGHAGVLVRWGGEEFLALLVGVTLGHAARQAEALRAAVERLGIRHGPVTVSVGVSGRVARDTVESLVHRADQGLYRAKNTGKNKVVVQED</sequence>
<dbReference type="AlphaFoldDB" id="A0A2Z3JH27"/>
<proteinExistence type="predicted"/>
<dbReference type="NCBIfam" id="TIGR00254">
    <property type="entry name" value="GGDEF"/>
    <property type="match status" value="1"/>
</dbReference>
<organism evidence="2 3">
    <name type="scientific">Deinococcus irradiatisoli</name>
    <dbReference type="NCBI Taxonomy" id="2202254"/>
    <lineage>
        <taxon>Bacteria</taxon>
        <taxon>Thermotogati</taxon>
        <taxon>Deinococcota</taxon>
        <taxon>Deinococci</taxon>
        <taxon>Deinococcales</taxon>
        <taxon>Deinococcaceae</taxon>
        <taxon>Deinococcus</taxon>
    </lineage>
</organism>